<feature type="region of interest" description="Disordered" evidence="7">
    <location>
        <begin position="114"/>
        <end position="205"/>
    </location>
</feature>
<gene>
    <name evidence="8" type="ORF">VaNZ11_013163</name>
</gene>
<evidence type="ECO:0000313" key="9">
    <source>
        <dbReference type="Proteomes" id="UP001165090"/>
    </source>
</evidence>
<evidence type="ECO:0000256" key="2">
    <source>
        <dbReference type="ARBA" id="ARBA00022670"/>
    </source>
</evidence>
<evidence type="ECO:0000256" key="4">
    <source>
        <dbReference type="ARBA" id="ARBA00022801"/>
    </source>
</evidence>
<evidence type="ECO:0000256" key="5">
    <source>
        <dbReference type="ARBA" id="ARBA00023049"/>
    </source>
</evidence>
<name>A0ABQ5SH81_9CHLO</name>
<protein>
    <recommendedName>
        <fullName evidence="6">Mitochondrial inner membrane protease ATP23</fullName>
        <ecNumber evidence="6">3.4.24.-</ecNumber>
    </recommendedName>
</protein>
<reference evidence="8 9" key="1">
    <citation type="journal article" date="2023" name="IScience">
        <title>Expanded male sex-determining region conserved during the evolution of homothallism in the green alga Volvox.</title>
        <authorList>
            <person name="Yamamoto K."/>
            <person name="Matsuzaki R."/>
            <person name="Mahakham W."/>
            <person name="Heman W."/>
            <person name="Sekimoto H."/>
            <person name="Kawachi M."/>
            <person name="Minakuchi Y."/>
            <person name="Toyoda A."/>
            <person name="Nozaki H."/>
        </authorList>
    </citation>
    <scope>NUCLEOTIDE SEQUENCE [LARGE SCALE GENOMIC DNA]</scope>
    <source>
        <strain evidence="8 9">NIES-4468</strain>
    </source>
</reference>
<keyword evidence="3 6" id="KW-0479">Metal-binding</keyword>
<proteinExistence type="inferred from homology"/>
<keyword evidence="5 6" id="KW-0482">Metalloprotease</keyword>
<dbReference type="EMBL" id="BSDZ01000080">
    <property type="protein sequence ID" value="GLI68677.1"/>
    <property type="molecule type" value="Genomic_DNA"/>
</dbReference>
<dbReference type="PANTHER" id="PTHR21711:SF0">
    <property type="entry name" value="MITOCHONDRIAL INNER MEMBRANE PROTEASE ATP23 HOMOLOG"/>
    <property type="match status" value="1"/>
</dbReference>
<feature type="compositionally biased region" description="Low complexity" evidence="7">
    <location>
        <begin position="182"/>
        <end position="200"/>
    </location>
</feature>
<dbReference type="EC" id="3.4.24.-" evidence="6"/>
<dbReference type="InterPro" id="IPR019165">
    <property type="entry name" value="Peptidase_M76_ATP23"/>
</dbReference>
<keyword evidence="9" id="KW-1185">Reference proteome</keyword>
<evidence type="ECO:0000313" key="8">
    <source>
        <dbReference type="EMBL" id="GLI68677.1"/>
    </source>
</evidence>
<evidence type="ECO:0000256" key="6">
    <source>
        <dbReference type="RuleBase" id="RU364057"/>
    </source>
</evidence>
<keyword evidence="4 6" id="KW-0378">Hydrolase</keyword>
<dbReference type="PANTHER" id="PTHR21711">
    <property type="entry name" value="MITOCHONDRIAL INNER MEMBRANE PROTEASE"/>
    <property type="match status" value="1"/>
</dbReference>
<comment type="caution">
    <text evidence="8">The sequence shown here is derived from an EMBL/GenBank/DDBJ whole genome shotgun (WGS) entry which is preliminary data.</text>
</comment>
<dbReference type="Pfam" id="PF09768">
    <property type="entry name" value="Peptidase_M76"/>
    <property type="match status" value="2"/>
</dbReference>
<evidence type="ECO:0000256" key="3">
    <source>
        <dbReference type="ARBA" id="ARBA00022723"/>
    </source>
</evidence>
<comment type="similarity">
    <text evidence="1 6">Belongs to the peptidase M76 family.</text>
</comment>
<sequence>MAHIDTKTFQSSQEPAALDTLTRAEVSEAVDQGLTSDVSVRKLLQATSEVGCSIDRSFFHVLRCSAAVGGGFAPEHGVILCNNRLHTRREVWNAMKHELIHAYDHCRSGGRIGSSASVRIPGSGGGPDAPLTSANDEGEKDRRTGVNRSRSGSPAAAAATDAGIADGAVKRTSTLDSDRESCNGGSSSSSSDSTSNSSSEGQQHVDAARVAARFGGLDWSNCHHHACTEIRAANLSGDCSLLQELLRGNLPLLPLGWAAQQRACVARRAALSVAMNPTCDGPDAAAAVVEEMMPACLADTAPFDPSEAVAGPS</sequence>
<feature type="compositionally biased region" description="Low complexity" evidence="7">
    <location>
        <begin position="155"/>
        <end position="167"/>
    </location>
</feature>
<evidence type="ECO:0000256" key="7">
    <source>
        <dbReference type="SAM" id="MobiDB-lite"/>
    </source>
</evidence>
<accession>A0ABQ5SH81</accession>
<keyword evidence="2 6" id="KW-0645">Protease</keyword>
<organism evidence="8 9">
    <name type="scientific">Volvox africanus</name>
    <dbReference type="NCBI Taxonomy" id="51714"/>
    <lineage>
        <taxon>Eukaryota</taxon>
        <taxon>Viridiplantae</taxon>
        <taxon>Chlorophyta</taxon>
        <taxon>core chlorophytes</taxon>
        <taxon>Chlorophyceae</taxon>
        <taxon>CS clade</taxon>
        <taxon>Chlamydomonadales</taxon>
        <taxon>Volvocaceae</taxon>
        <taxon>Volvox</taxon>
    </lineage>
</organism>
<dbReference type="Proteomes" id="UP001165090">
    <property type="component" value="Unassembled WGS sequence"/>
</dbReference>
<evidence type="ECO:0000256" key="1">
    <source>
        <dbReference type="ARBA" id="ARBA00009915"/>
    </source>
</evidence>